<name>A0A3E3IK04_9FIRM</name>
<dbReference type="EMBL" id="QVME01000005">
    <property type="protein sequence ID" value="RGE67386.1"/>
    <property type="molecule type" value="Genomic_DNA"/>
</dbReference>
<gene>
    <name evidence="1" type="ORF">DXC40_11360</name>
</gene>
<dbReference type="Proteomes" id="UP000260828">
    <property type="component" value="Unassembled WGS sequence"/>
</dbReference>
<proteinExistence type="predicted"/>
<evidence type="ECO:0000313" key="2">
    <source>
        <dbReference type="Proteomes" id="UP000260828"/>
    </source>
</evidence>
<protein>
    <submittedName>
        <fullName evidence="1">Uncharacterized protein</fullName>
    </submittedName>
</protein>
<comment type="caution">
    <text evidence="1">The sequence shown here is derived from an EMBL/GenBank/DDBJ whole genome shotgun (WGS) entry which is preliminary data.</text>
</comment>
<reference evidence="1 2" key="1">
    <citation type="submission" date="2018-08" db="EMBL/GenBank/DDBJ databases">
        <title>A genome reference for cultivated species of the human gut microbiota.</title>
        <authorList>
            <person name="Zou Y."/>
            <person name="Xue W."/>
            <person name="Luo G."/>
        </authorList>
    </citation>
    <scope>NUCLEOTIDE SEQUENCE [LARGE SCALE GENOMIC DNA]</scope>
    <source>
        <strain evidence="1 2">TF05-12AC</strain>
    </source>
</reference>
<dbReference type="RefSeq" id="WP_117546623.1">
    <property type="nucleotide sequence ID" value="NZ_QVME01000005.1"/>
</dbReference>
<organism evidence="1 2">
    <name type="scientific">Anaerotruncus colihominis</name>
    <dbReference type="NCBI Taxonomy" id="169435"/>
    <lineage>
        <taxon>Bacteria</taxon>
        <taxon>Bacillati</taxon>
        <taxon>Bacillota</taxon>
        <taxon>Clostridia</taxon>
        <taxon>Eubacteriales</taxon>
        <taxon>Oscillospiraceae</taxon>
        <taxon>Anaerotruncus</taxon>
    </lineage>
</organism>
<accession>A0A3E3IK04</accession>
<sequence length="151" mass="16851">MKAEQVCKLQENLAKEAIAYLMLYGTAVDVTPYRKAVTQVGMAWGLPIPDTQRWLDLIRQEEIAVAQAANPEKVNHVMEEKDLPINASGLQTLDNIWGLFETAVELNSAAGRREMYALARELSECQNLTDWIIKSQTENEGAQAPMACTQN</sequence>
<dbReference type="AlphaFoldDB" id="A0A3E3IK04"/>
<evidence type="ECO:0000313" key="1">
    <source>
        <dbReference type="EMBL" id="RGE67386.1"/>
    </source>
</evidence>